<reference evidence="1" key="1">
    <citation type="submission" date="2018-05" db="EMBL/GenBank/DDBJ databases">
        <authorList>
            <person name="Lanie J.A."/>
            <person name="Ng W.-L."/>
            <person name="Kazmierczak K.M."/>
            <person name="Andrzejewski T.M."/>
            <person name="Davidsen T.M."/>
            <person name="Wayne K.J."/>
            <person name="Tettelin H."/>
            <person name="Glass J.I."/>
            <person name="Rusch D."/>
            <person name="Podicherti R."/>
            <person name="Tsui H.-C.T."/>
            <person name="Winkler M.E."/>
        </authorList>
    </citation>
    <scope>NUCLEOTIDE SEQUENCE</scope>
</reference>
<gene>
    <name evidence="1" type="ORF">METZ01_LOCUS508341</name>
</gene>
<dbReference type="Gene3D" id="2.60.40.10">
    <property type="entry name" value="Immunoglobulins"/>
    <property type="match status" value="1"/>
</dbReference>
<dbReference type="AlphaFoldDB" id="A0A383EF70"/>
<protein>
    <recommendedName>
        <fullName evidence="2">Bacterial Ig-like domain-containing protein</fullName>
    </recommendedName>
</protein>
<proteinExistence type="predicted"/>
<dbReference type="Pfam" id="PF17957">
    <property type="entry name" value="Big_7"/>
    <property type="match status" value="1"/>
</dbReference>
<evidence type="ECO:0008006" key="2">
    <source>
        <dbReference type="Google" id="ProtNLM"/>
    </source>
</evidence>
<name>A0A383EF70_9ZZZZ</name>
<feature type="non-terminal residue" evidence="1">
    <location>
        <position position="112"/>
    </location>
</feature>
<evidence type="ECO:0000313" key="1">
    <source>
        <dbReference type="EMBL" id="SVE55487.1"/>
    </source>
</evidence>
<organism evidence="1">
    <name type="scientific">marine metagenome</name>
    <dbReference type="NCBI Taxonomy" id="408172"/>
    <lineage>
        <taxon>unclassified sequences</taxon>
        <taxon>metagenomes</taxon>
        <taxon>ecological metagenomes</taxon>
    </lineage>
</organism>
<dbReference type="InterPro" id="IPR013783">
    <property type="entry name" value="Ig-like_fold"/>
</dbReference>
<sequence length="112" mass="11971">MVFIGEYIMKKLLYPFIVLIVSSCTDSNPPEVSIATPRSGDVVSDSVVIVAVASDDEGVVSVDFLLDSTEIASVTSEPWETMWATKNHANGIYQLSAVASDEAGNEGRSDDV</sequence>
<accession>A0A383EF70</accession>
<dbReference type="EMBL" id="UINC01225423">
    <property type="protein sequence ID" value="SVE55487.1"/>
    <property type="molecule type" value="Genomic_DNA"/>
</dbReference>